<keyword evidence="4" id="KW-1185">Reference proteome</keyword>
<dbReference type="OrthoDB" id="9798454at2"/>
<evidence type="ECO:0000313" key="4">
    <source>
        <dbReference type="Proteomes" id="UP000054823"/>
    </source>
</evidence>
<dbReference type="PANTHER" id="PTHR47307">
    <property type="entry name" value="GLUTATHIONE-REGULATED POTASSIUM-EFFLUX SYSTEM ANCILLARY PROTEIN KEFG"/>
    <property type="match status" value="1"/>
</dbReference>
<dbReference type="Gene3D" id="3.40.50.360">
    <property type="match status" value="1"/>
</dbReference>
<dbReference type="GO" id="GO:0009055">
    <property type="term" value="F:electron transfer activity"/>
    <property type="evidence" value="ECO:0007669"/>
    <property type="project" value="TreeGrafter"/>
</dbReference>
<dbReference type="InterPro" id="IPR046980">
    <property type="entry name" value="KefG/KefF"/>
</dbReference>
<dbReference type="InterPro" id="IPR003680">
    <property type="entry name" value="Flavodoxin_fold"/>
</dbReference>
<gene>
    <name evidence="3" type="primary">ywrO</name>
    <name evidence="3" type="ORF">SHM7688_03603</name>
</gene>
<dbReference type="EC" id="1.6.99.-" evidence="3"/>
<dbReference type="Proteomes" id="UP000054823">
    <property type="component" value="Unassembled WGS sequence"/>
</dbReference>
<evidence type="ECO:0000313" key="3">
    <source>
        <dbReference type="EMBL" id="CUH54133.1"/>
    </source>
</evidence>
<accession>A0A0P1EUE7</accession>
<proteinExistence type="predicted"/>
<protein>
    <submittedName>
        <fullName evidence="3">General stress protein 14</fullName>
        <ecNumber evidence="3">1.6.99.-</ecNumber>
    </submittedName>
</protein>
<evidence type="ECO:0000259" key="2">
    <source>
        <dbReference type="Pfam" id="PF02525"/>
    </source>
</evidence>
<organism evidence="3 4">
    <name type="scientific">Shimia marina</name>
    <dbReference type="NCBI Taxonomy" id="321267"/>
    <lineage>
        <taxon>Bacteria</taxon>
        <taxon>Pseudomonadati</taxon>
        <taxon>Pseudomonadota</taxon>
        <taxon>Alphaproteobacteria</taxon>
        <taxon>Rhodobacterales</taxon>
        <taxon>Roseobacteraceae</taxon>
    </lineage>
</organism>
<keyword evidence="1 3" id="KW-0560">Oxidoreductase</keyword>
<dbReference type="RefSeq" id="WP_058241291.1">
    <property type="nucleotide sequence ID" value="NZ_CYPW01000040.1"/>
</dbReference>
<dbReference type="Pfam" id="PF02525">
    <property type="entry name" value="Flavodoxin_2"/>
    <property type="match status" value="1"/>
</dbReference>
<dbReference type="EMBL" id="CYPW01000040">
    <property type="protein sequence ID" value="CUH54133.1"/>
    <property type="molecule type" value="Genomic_DNA"/>
</dbReference>
<dbReference type="AlphaFoldDB" id="A0A0P1EUE7"/>
<dbReference type="SUPFAM" id="SSF52218">
    <property type="entry name" value="Flavoproteins"/>
    <property type="match status" value="1"/>
</dbReference>
<dbReference type="InterPro" id="IPR029039">
    <property type="entry name" value="Flavoprotein-like_sf"/>
</dbReference>
<dbReference type="GO" id="GO:0010181">
    <property type="term" value="F:FMN binding"/>
    <property type="evidence" value="ECO:0007669"/>
    <property type="project" value="TreeGrafter"/>
</dbReference>
<evidence type="ECO:0000256" key="1">
    <source>
        <dbReference type="ARBA" id="ARBA00023002"/>
    </source>
</evidence>
<sequence length="200" mass="22672">MRVLVYQAHPGAVHSMANKAMNAATQSVEGITFVDLYAEYPRVDIDVAREQDRLLAHDAILFQYPLFWYSTPSLIKEWQDLVLQHGFAYGREGQALAGKYWSMGITCGAPQEAYGADGYNGFDLRTLLTPMEQTARLCHMRFLSPYVLYGALEKRENGGLGPHAEGWRRWLIGLRDDRVLLEKANALDVVQEHDLNEVIQ</sequence>
<dbReference type="PANTHER" id="PTHR47307:SF1">
    <property type="entry name" value="GLUTATHIONE-REGULATED POTASSIUM-EFFLUX SYSTEM ANCILLARY PROTEIN KEFG"/>
    <property type="match status" value="1"/>
</dbReference>
<reference evidence="3 4" key="1">
    <citation type="submission" date="2015-09" db="EMBL/GenBank/DDBJ databases">
        <authorList>
            <consortium name="Swine Surveillance"/>
        </authorList>
    </citation>
    <scope>NUCLEOTIDE SEQUENCE [LARGE SCALE GENOMIC DNA]</scope>
    <source>
        <strain evidence="3 4">CECT 7688</strain>
    </source>
</reference>
<dbReference type="STRING" id="321267.SHM7688_03603"/>
<feature type="domain" description="Flavodoxin-like fold" evidence="2">
    <location>
        <begin position="1"/>
        <end position="156"/>
    </location>
</feature>
<dbReference type="GO" id="GO:0003955">
    <property type="term" value="F:NAD(P)H dehydrogenase (quinone) activity"/>
    <property type="evidence" value="ECO:0007669"/>
    <property type="project" value="TreeGrafter"/>
</dbReference>
<name>A0A0P1EUE7_9RHOB</name>